<reference evidence="1" key="1">
    <citation type="submission" date="2020-04" db="EMBL/GenBank/DDBJ databases">
        <authorList>
            <person name="Chiriac C."/>
            <person name="Salcher M."/>
            <person name="Ghai R."/>
            <person name="Kavagutti S V."/>
        </authorList>
    </citation>
    <scope>NUCLEOTIDE SEQUENCE</scope>
</reference>
<sequence length="91" mass="9960">MTFDISSLQSLLSTIVSAFSSEVGKDALIVVIAFYLSLRFYDAYVGPVTNKYLSGIMGIITGLLKYVFDRIMAVGAFLKDFPANKPTDPPK</sequence>
<organism evidence="1">
    <name type="scientific">uncultured Caudovirales phage</name>
    <dbReference type="NCBI Taxonomy" id="2100421"/>
    <lineage>
        <taxon>Viruses</taxon>
        <taxon>Duplodnaviria</taxon>
        <taxon>Heunggongvirae</taxon>
        <taxon>Uroviricota</taxon>
        <taxon>Caudoviricetes</taxon>
        <taxon>Peduoviridae</taxon>
        <taxon>Maltschvirus</taxon>
        <taxon>Maltschvirus maltsch</taxon>
    </lineage>
</organism>
<name>A0A6J5N803_9CAUD</name>
<gene>
    <name evidence="1" type="ORF">UFOVP671_25</name>
</gene>
<protein>
    <submittedName>
        <fullName evidence="1">Uncharacterized protein</fullName>
    </submittedName>
</protein>
<proteinExistence type="predicted"/>
<evidence type="ECO:0000313" key="1">
    <source>
        <dbReference type="EMBL" id="CAB4155770.1"/>
    </source>
</evidence>
<dbReference type="EMBL" id="LR796645">
    <property type="protein sequence ID" value="CAB4155770.1"/>
    <property type="molecule type" value="Genomic_DNA"/>
</dbReference>
<accession>A0A6J5N803</accession>